<dbReference type="SUPFAM" id="SSF56672">
    <property type="entry name" value="DNA/RNA polymerases"/>
    <property type="match status" value="1"/>
</dbReference>
<comment type="caution">
    <text evidence="3">The sequence shown here is derived from an EMBL/GenBank/DDBJ whole genome shotgun (WGS) entry which is preliminary data.</text>
</comment>
<organism evidence="3 4">
    <name type="scientific">Racocetra fulgida</name>
    <dbReference type="NCBI Taxonomy" id="60492"/>
    <lineage>
        <taxon>Eukaryota</taxon>
        <taxon>Fungi</taxon>
        <taxon>Fungi incertae sedis</taxon>
        <taxon>Mucoromycota</taxon>
        <taxon>Glomeromycotina</taxon>
        <taxon>Glomeromycetes</taxon>
        <taxon>Diversisporales</taxon>
        <taxon>Gigasporaceae</taxon>
        <taxon>Racocetra</taxon>
    </lineage>
</organism>
<evidence type="ECO:0000313" key="4">
    <source>
        <dbReference type="Proteomes" id="UP000789396"/>
    </source>
</evidence>
<dbReference type="Pfam" id="PF00078">
    <property type="entry name" value="RVT_1"/>
    <property type="match status" value="1"/>
</dbReference>
<dbReference type="CDD" id="cd01651">
    <property type="entry name" value="RT_G2_intron"/>
    <property type="match status" value="1"/>
</dbReference>
<feature type="non-terminal residue" evidence="3">
    <location>
        <position position="1"/>
    </location>
</feature>
<dbReference type="InterPro" id="IPR051083">
    <property type="entry name" value="GrpII_Intron_Splice-Mob/Def"/>
</dbReference>
<keyword evidence="4" id="KW-1185">Reference proteome</keyword>
<dbReference type="EMBL" id="CAJVPZ010033995">
    <property type="protein sequence ID" value="CAG8745802.1"/>
    <property type="molecule type" value="Genomic_DNA"/>
</dbReference>
<feature type="non-terminal residue" evidence="3">
    <location>
        <position position="416"/>
    </location>
</feature>
<dbReference type="AlphaFoldDB" id="A0A9N9IRK7"/>
<feature type="domain" description="Reverse transcriptase" evidence="2">
    <location>
        <begin position="67"/>
        <end position="314"/>
    </location>
</feature>
<name>A0A9N9IRK7_9GLOM</name>
<dbReference type="PANTHER" id="PTHR34047">
    <property type="entry name" value="NUCLEAR INTRON MATURASE 1, MITOCHONDRIAL-RELATED"/>
    <property type="match status" value="1"/>
</dbReference>
<sequence>VGHLTSLSSVSANRELKRRIYVLLKMSSSLSIIATIMVLSKAGSRGVGRDYSQEPITKSTFDMIRKEVQWRLFGVRECSPSKRVWIPKSDGEFRGISIPTHLDKITQQVIRLILEITNQVTQRENSIGFRIRNNRDLGLSQFLRKLREKYLTQPGYRLLDMDIRKWFDSIPHETLRGIISKQPLPPSVKSYLYSTLVAPIREGHPLGESLVGVPSKGTPQGGVLSPLWSNLAATPVDDLLLIQEKKELQSRIEEVLPSGVGLHPKKERWSNCLTTLGYYINTKGEGLYQSYHKYCEDEITQKKDKTGWYKGLKTFRPEGRLSLSRLCQGLIIWNPWELLNRDWMSPITYETDVLKGGGQTRNIYDRSYWKTKPIYPRKSGSTKEPIAYPANLAQSAAVKADKAPPQGACPKVYGTK</sequence>
<dbReference type="OrthoDB" id="5428681at2759"/>
<dbReference type="InterPro" id="IPR043502">
    <property type="entry name" value="DNA/RNA_pol_sf"/>
</dbReference>
<feature type="transmembrane region" description="Helical" evidence="1">
    <location>
        <begin position="20"/>
        <end position="39"/>
    </location>
</feature>
<reference evidence="3" key="1">
    <citation type="submission" date="2021-06" db="EMBL/GenBank/DDBJ databases">
        <authorList>
            <person name="Kallberg Y."/>
            <person name="Tangrot J."/>
            <person name="Rosling A."/>
        </authorList>
    </citation>
    <scope>NUCLEOTIDE SEQUENCE</scope>
    <source>
        <strain evidence="3">IN212</strain>
    </source>
</reference>
<evidence type="ECO:0000256" key="1">
    <source>
        <dbReference type="SAM" id="Phobius"/>
    </source>
</evidence>
<dbReference type="Proteomes" id="UP000789396">
    <property type="component" value="Unassembled WGS sequence"/>
</dbReference>
<protein>
    <submittedName>
        <fullName evidence="3">8478_t:CDS:1</fullName>
    </submittedName>
</protein>
<evidence type="ECO:0000313" key="3">
    <source>
        <dbReference type="EMBL" id="CAG8745802.1"/>
    </source>
</evidence>
<accession>A0A9N9IRK7</accession>
<proteinExistence type="predicted"/>
<dbReference type="PANTHER" id="PTHR34047:SF8">
    <property type="entry name" value="PROTEIN YKFC"/>
    <property type="match status" value="1"/>
</dbReference>
<dbReference type="InterPro" id="IPR000477">
    <property type="entry name" value="RT_dom"/>
</dbReference>
<keyword evidence="1" id="KW-0812">Transmembrane</keyword>
<dbReference type="PROSITE" id="PS50878">
    <property type="entry name" value="RT_POL"/>
    <property type="match status" value="1"/>
</dbReference>
<gene>
    <name evidence="3" type="ORF">RFULGI_LOCUS13219</name>
</gene>
<keyword evidence="1" id="KW-0472">Membrane</keyword>
<keyword evidence="1" id="KW-1133">Transmembrane helix</keyword>
<evidence type="ECO:0000259" key="2">
    <source>
        <dbReference type="PROSITE" id="PS50878"/>
    </source>
</evidence>